<dbReference type="PRINTS" id="PR00056">
    <property type="entry name" value="HSFDOMAIN"/>
</dbReference>
<dbReference type="EMBL" id="JALLPB020000125">
    <property type="protein sequence ID" value="KAL3816940.1"/>
    <property type="molecule type" value="Genomic_DNA"/>
</dbReference>
<name>A0ABD3RXM7_9STRA</name>
<protein>
    <recommendedName>
        <fullName evidence="5">HSF-type DNA-binding domain-containing protein</fullName>
    </recommendedName>
</protein>
<evidence type="ECO:0000256" key="4">
    <source>
        <dbReference type="RuleBase" id="RU004020"/>
    </source>
</evidence>
<evidence type="ECO:0000259" key="5">
    <source>
        <dbReference type="SMART" id="SM00415"/>
    </source>
</evidence>
<comment type="subcellular location">
    <subcellularLocation>
        <location evidence="1">Nucleus</location>
    </subcellularLocation>
</comment>
<dbReference type="InterPro" id="IPR036390">
    <property type="entry name" value="WH_DNA-bd_sf"/>
</dbReference>
<comment type="similarity">
    <text evidence="4">Belongs to the HSF family.</text>
</comment>
<keyword evidence="7" id="KW-1185">Reference proteome</keyword>
<dbReference type="Proteomes" id="UP001530377">
    <property type="component" value="Unassembled WGS sequence"/>
</dbReference>
<dbReference type="PANTHER" id="PTHR10015:SF206">
    <property type="entry name" value="HSF-TYPE DNA-BINDING DOMAIN-CONTAINING PROTEIN"/>
    <property type="match status" value="1"/>
</dbReference>
<evidence type="ECO:0000313" key="6">
    <source>
        <dbReference type="EMBL" id="KAL3816940.1"/>
    </source>
</evidence>
<evidence type="ECO:0000256" key="2">
    <source>
        <dbReference type="ARBA" id="ARBA00023125"/>
    </source>
</evidence>
<proteinExistence type="inferred from homology"/>
<evidence type="ECO:0000313" key="7">
    <source>
        <dbReference type="Proteomes" id="UP001530377"/>
    </source>
</evidence>
<feature type="domain" description="HSF-type DNA-binding" evidence="5">
    <location>
        <begin position="43"/>
        <end position="140"/>
    </location>
</feature>
<dbReference type="SMART" id="SM00415">
    <property type="entry name" value="HSF"/>
    <property type="match status" value="1"/>
</dbReference>
<dbReference type="FunFam" id="1.10.10.10:FF:000479">
    <property type="entry name" value="Predicted protein"/>
    <property type="match status" value="1"/>
</dbReference>
<dbReference type="Gene3D" id="1.10.10.10">
    <property type="entry name" value="Winged helix-like DNA-binding domain superfamily/Winged helix DNA-binding domain"/>
    <property type="match status" value="1"/>
</dbReference>
<dbReference type="Pfam" id="PF00447">
    <property type="entry name" value="HSF_DNA-bind"/>
    <property type="match status" value="1"/>
</dbReference>
<dbReference type="GO" id="GO:0005634">
    <property type="term" value="C:nucleus"/>
    <property type="evidence" value="ECO:0007669"/>
    <property type="project" value="UniProtKB-SubCell"/>
</dbReference>
<dbReference type="InterPro" id="IPR036388">
    <property type="entry name" value="WH-like_DNA-bd_sf"/>
</dbReference>
<keyword evidence="3" id="KW-0539">Nucleus</keyword>
<dbReference type="PANTHER" id="PTHR10015">
    <property type="entry name" value="HEAT SHOCK TRANSCRIPTION FACTOR"/>
    <property type="match status" value="1"/>
</dbReference>
<sequence length="330" mass="37190">MIDSSASSTCGGGSRRVVLHNYHDYGHTEQNLHRRNNKHRGKVASSFPERLHTMLSEVEDSGLTDIISWQPHGRCFVLHKPKKFAADVMPLYFRQSKITSFQRQLNLYGFKRITKGPDRGGYYHELFLRHKAFLCGMMPRFRVKGTGVKAKSNPSAEPDFYSMPFVKEEDSIAKLKRDLDDKTHLCTHPFLHANKQPENAVSHIKDHVADNSLAADASNNIAQARGSAKSSSFDLSSSSICNQSQSTNFCLSSYSRISNDDLTNWAEPAYESNPAAGPHFYSMPLIKAEDSPTKSNRGLDYKTHLCTHPFLHAKRQPENTHNLSTDPKHD</sequence>
<dbReference type="AlphaFoldDB" id="A0ABD3RXM7"/>
<keyword evidence="2" id="KW-0238">DNA-binding</keyword>
<accession>A0ABD3RXM7</accession>
<dbReference type="SUPFAM" id="SSF46785">
    <property type="entry name" value="Winged helix' DNA-binding domain"/>
    <property type="match status" value="1"/>
</dbReference>
<evidence type="ECO:0000256" key="3">
    <source>
        <dbReference type="ARBA" id="ARBA00023242"/>
    </source>
</evidence>
<organism evidence="6 7">
    <name type="scientific">Cyclostephanos tholiformis</name>
    <dbReference type="NCBI Taxonomy" id="382380"/>
    <lineage>
        <taxon>Eukaryota</taxon>
        <taxon>Sar</taxon>
        <taxon>Stramenopiles</taxon>
        <taxon>Ochrophyta</taxon>
        <taxon>Bacillariophyta</taxon>
        <taxon>Coscinodiscophyceae</taxon>
        <taxon>Thalassiosirophycidae</taxon>
        <taxon>Stephanodiscales</taxon>
        <taxon>Stephanodiscaceae</taxon>
        <taxon>Cyclostephanos</taxon>
    </lineage>
</organism>
<gene>
    <name evidence="6" type="ORF">ACHAXA_009800</name>
</gene>
<dbReference type="InterPro" id="IPR000232">
    <property type="entry name" value="HSF_DNA-bd"/>
</dbReference>
<comment type="caution">
    <text evidence="6">The sequence shown here is derived from an EMBL/GenBank/DDBJ whole genome shotgun (WGS) entry which is preliminary data.</text>
</comment>
<reference evidence="6 7" key="1">
    <citation type="submission" date="2024-10" db="EMBL/GenBank/DDBJ databases">
        <title>Updated reference genomes for cyclostephanoid diatoms.</title>
        <authorList>
            <person name="Roberts W.R."/>
            <person name="Alverson A.J."/>
        </authorList>
    </citation>
    <scope>NUCLEOTIDE SEQUENCE [LARGE SCALE GENOMIC DNA]</scope>
    <source>
        <strain evidence="6 7">AJA228-03</strain>
    </source>
</reference>
<dbReference type="GO" id="GO:0003677">
    <property type="term" value="F:DNA binding"/>
    <property type="evidence" value="ECO:0007669"/>
    <property type="project" value="UniProtKB-KW"/>
</dbReference>
<evidence type="ECO:0000256" key="1">
    <source>
        <dbReference type="ARBA" id="ARBA00004123"/>
    </source>
</evidence>